<name>A0A5E7XRZ9_9SPHN</name>
<dbReference type="AlphaFoldDB" id="A0A5E7XRZ9"/>
<protein>
    <submittedName>
        <fullName evidence="3">Uncharacterized protein</fullName>
    </submittedName>
</protein>
<feature type="transmembrane region" description="Helical" evidence="1">
    <location>
        <begin position="74"/>
        <end position="94"/>
    </location>
</feature>
<dbReference type="EMBL" id="CABVLI010000008">
    <property type="protein sequence ID" value="VVS97215.1"/>
    <property type="molecule type" value="Genomic_DNA"/>
</dbReference>
<reference evidence="3 4" key="1">
    <citation type="submission" date="2019-09" db="EMBL/GenBank/DDBJ databases">
        <authorList>
            <person name="Dittami M. S."/>
        </authorList>
    </citation>
    <scope>NUCLEOTIDE SEQUENCE [LARGE SCALE GENOMIC DNA]</scope>
    <source>
        <strain evidence="3">SPHINGO391</strain>
    </source>
</reference>
<organism evidence="3 4">
    <name type="scientific">Sphingomonas aurantiaca</name>
    <dbReference type="NCBI Taxonomy" id="185949"/>
    <lineage>
        <taxon>Bacteria</taxon>
        <taxon>Pseudomonadati</taxon>
        <taxon>Pseudomonadota</taxon>
        <taxon>Alphaproteobacteria</taxon>
        <taxon>Sphingomonadales</taxon>
        <taxon>Sphingomonadaceae</taxon>
        <taxon>Sphingomonas</taxon>
    </lineage>
</organism>
<evidence type="ECO:0000313" key="3">
    <source>
        <dbReference type="EMBL" id="VVS97215.1"/>
    </source>
</evidence>
<sequence>MLRSILSLLLALAITIATAWINPPTDERTMYGREGPVEQNWLPREVAGWPAPYLADNPNTSVIHNVGVEDNFRAGSFIATLSFWFIIVSALRRFGRWIRRKMQR</sequence>
<evidence type="ECO:0000256" key="2">
    <source>
        <dbReference type="SAM" id="SignalP"/>
    </source>
</evidence>
<accession>A0A5E7XRZ9</accession>
<keyword evidence="1" id="KW-0472">Membrane</keyword>
<dbReference type="Proteomes" id="UP000326857">
    <property type="component" value="Unassembled WGS sequence"/>
</dbReference>
<gene>
    <name evidence="3" type="ORF">SPHINGO391_160004</name>
</gene>
<feature type="chain" id="PRO_5023065599" evidence="2">
    <location>
        <begin position="20"/>
        <end position="104"/>
    </location>
</feature>
<evidence type="ECO:0000256" key="1">
    <source>
        <dbReference type="SAM" id="Phobius"/>
    </source>
</evidence>
<feature type="signal peptide" evidence="2">
    <location>
        <begin position="1"/>
        <end position="19"/>
    </location>
</feature>
<keyword evidence="2" id="KW-0732">Signal</keyword>
<dbReference type="RefSeq" id="WP_151989651.1">
    <property type="nucleotide sequence ID" value="NZ_LR701509.1"/>
</dbReference>
<proteinExistence type="predicted"/>
<keyword evidence="1" id="KW-1133">Transmembrane helix</keyword>
<keyword evidence="1" id="KW-0812">Transmembrane</keyword>
<evidence type="ECO:0000313" key="4">
    <source>
        <dbReference type="Proteomes" id="UP000326857"/>
    </source>
</evidence>